<keyword evidence="4" id="KW-1185">Reference proteome</keyword>
<gene>
    <name evidence="3" type="ORF">QNI22_19795</name>
</gene>
<dbReference type="GO" id="GO:0005886">
    <property type="term" value="C:plasma membrane"/>
    <property type="evidence" value="ECO:0007669"/>
    <property type="project" value="UniProtKB-SubCell"/>
</dbReference>
<dbReference type="NCBIfam" id="TIGR01845">
    <property type="entry name" value="outer_NodT"/>
    <property type="match status" value="1"/>
</dbReference>
<dbReference type="PANTHER" id="PTHR30203:SF30">
    <property type="entry name" value="OUTER MEMBRANE PROTEIN-RELATED"/>
    <property type="match status" value="1"/>
</dbReference>
<proteinExistence type="inferred from homology"/>
<keyword evidence="2" id="KW-0732">Signal</keyword>
<sequence length="478" mass="53165">MLSHSLKYSCILLVLLLGSCKVATVTTQHSSVKLPETFTGNSDTTSIGDIAWKDFFTDPLLIKLIDTALHNNPDLNIARQRIEFARASFQLGRGALLPSLNVIASAGVDKYGDYTMNGVGNYDTNLSGNIDGKKKIPNPTPDYFLGLRSSWEIDLWGKLRNQKKAAYNRFLASQKGRQAIVTALVAQVSQFYYDLLRLDNELEIIRKNIGLQEKAVETITAQKMGGRATELAVQQSTAQLLHTRSLEGRVQQEIVIIENQLNLLLGGFPQPIERSNPILQQTLTTVVKSGIPAHMLRHRPDIRQAELELEATKADVTAMRAAFLPSLTISPYAGFNSFNASVLFNPASIAYGILGGLTGPLFSRNLLKSNYKQSQAVNQEAFYNYYKTILNGYQEVVTSMKGIENLQKVYDYRKQEVDVLQNAVSTSNDLYVTGYASYLEVITAQRSVLEAELELATVKRDQFFSLIDLYRSLGGGWQ</sequence>
<feature type="chain" id="PRO_5041777675" evidence="2">
    <location>
        <begin position="24"/>
        <end position="478"/>
    </location>
</feature>
<dbReference type="Pfam" id="PF02321">
    <property type="entry name" value="OEP"/>
    <property type="match status" value="2"/>
</dbReference>
<keyword evidence="2" id="KW-0472">Membrane</keyword>
<accession>A0AAE3UHR8</accession>
<name>A0AAE3UHR8_9BACT</name>
<evidence type="ECO:0000256" key="1">
    <source>
        <dbReference type="ARBA" id="ARBA00007613"/>
    </source>
</evidence>
<dbReference type="PROSITE" id="PS51257">
    <property type="entry name" value="PROKAR_LIPOPROTEIN"/>
    <property type="match status" value="1"/>
</dbReference>
<evidence type="ECO:0000313" key="4">
    <source>
        <dbReference type="Proteomes" id="UP001232063"/>
    </source>
</evidence>
<reference evidence="3" key="1">
    <citation type="submission" date="2023-05" db="EMBL/GenBank/DDBJ databases">
        <authorList>
            <person name="Zhang X."/>
        </authorList>
    </citation>
    <scope>NUCLEOTIDE SEQUENCE</scope>
    <source>
        <strain evidence="3">BD1B2-1</strain>
    </source>
</reference>
<dbReference type="Gene3D" id="1.20.1600.10">
    <property type="entry name" value="Outer membrane efflux proteins (OEP)"/>
    <property type="match status" value="1"/>
</dbReference>
<keyword evidence="2" id="KW-0564">Palmitate</keyword>
<comment type="similarity">
    <text evidence="1 2">Belongs to the outer membrane factor (OMF) (TC 1.B.17) family.</text>
</comment>
<dbReference type="AlphaFoldDB" id="A0AAE3UHR8"/>
<dbReference type="RefSeq" id="WP_314513291.1">
    <property type="nucleotide sequence ID" value="NZ_JASJOU010000006.1"/>
</dbReference>
<organism evidence="3 4">
    <name type="scientific">Xanthocytophaga agilis</name>
    <dbReference type="NCBI Taxonomy" id="3048010"/>
    <lineage>
        <taxon>Bacteria</taxon>
        <taxon>Pseudomonadati</taxon>
        <taxon>Bacteroidota</taxon>
        <taxon>Cytophagia</taxon>
        <taxon>Cytophagales</taxon>
        <taxon>Rhodocytophagaceae</taxon>
        <taxon>Xanthocytophaga</taxon>
    </lineage>
</organism>
<dbReference type="InterPro" id="IPR010131">
    <property type="entry name" value="MdtP/NodT-like"/>
</dbReference>
<dbReference type="PANTHER" id="PTHR30203">
    <property type="entry name" value="OUTER MEMBRANE CATION EFFLUX PROTEIN"/>
    <property type="match status" value="1"/>
</dbReference>
<dbReference type="InterPro" id="IPR003423">
    <property type="entry name" value="OMP_efflux"/>
</dbReference>
<dbReference type="SUPFAM" id="SSF56954">
    <property type="entry name" value="Outer membrane efflux proteins (OEP)"/>
    <property type="match status" value="1"/>
</dbReference>
<comment type="subcellular location">
    <subcellularLocation>
        <location evidence="2">Cell membrane</location>
        <topology evidence="2">Lipid-anchor</topology>
    </subcellularLocation>
</comment>
<keyword evidence="2" id="KW-0812">Transmembrane</keyword>
<comment type="caution">
    <text evidence="3">The sequence shown here is derived from an EMBL/GenBank/DDBJ whole genome shotgun (WGS) entry which is preliminary data.</text>
</comment>
<dbReference type="EMBL" id="JASJOU010000006">
    <property type="protein sequence ID" value="MDJ1502923.1"/>
    <property type="molecule type" value="Genomic_DNA"/>
</dbReference>
<evidence type="ECO:0000256" key="2">
    <source>
        <dbReference type="RuleBase" id="RU362097"/>
    </source>
</evidence>
<keyword evidence="2" id="KW-0449">Lipoprotein</keyword>
<protein>
    <submittedName>
        <fullName evidence="3">TolC family protein</fullName>
    </submittedName>
</protein>
<evidence type="ECO:0000313" key="3">
    <source>
        <dbReference type="EMBL" id="MDJ1502923.1"/>
    </source>
</evidence>
<dbReference type="Proteomes" id="UP001232063">
    <property type="component" value="Unassembled WGS sequence"/>
</dbReference>
<feature type="signal peptide" evidence="2">
    <location>
        <begin position="1"/>
        <end position="23"/>
    </location>
</feature>
<dbReference type="GO" id="GO:0015562">
    <property type="term" value="F:efflux transmembrane transporter activity"/>
    <property type="evidence" value="ECO:0007669"/>
    <property type="project" value="InterPro"/>
</dbReference>
<dbReference type="Gene3D" id="2.20.200.10">
    <property type="entry name" value="Outer membrane efflux proteins (OEP)"/>
    <property type="match status" value="1"/>
</dbReference>
<keyword evidence="2" id="KW-1134">Transmembrane beta strand</keyword>